<feature type="active site" description="Proton donor" evidence="9 11">
    <location>
        <position position="110"/>
    </location>
</feature>
<feature type="binding site" evidence="9 12">
    <location>
        <position position="80"/>
    </location>
    <ligand>
        <name>FMN</name>
        <dbReference type="ChEBI" id="CHEBI:58210"/>
    </ligand>
</feature>
<evidence type="ECO:0000256" key="2">
    <source>
        <dbReference type="ARBA" id="ARBA00022555"/>
    </source>
</evidence>
<keyword evidence="3 9" id="KW-0285">Flavoprotein</keyword>
<dbReference type="STRING" id="665118.SAMN02983003_2994"/>
<feature type="binding site" evidence="9 12">
    <location>
        <position position="181"/>
    </location>
    <ligand>
        <name>FMN</name>
        <dbReference type="ChEBI" id="CHEBI:58210"/>
    </ligand>
</feature>
<comment type="cofactor">
    <cofactor evidence="1 9 10 12">
        <name>FMN</name>
        <dbReference type="ChEBI" id="CHEBI:58210"/>
    </cofactor>
</comment>
<comment type="catalytic activity">
    <reaction evidence="9">
        <text>5,6-dihydrouridine(20) in tRNA + NAD(+) = uridine(20) in tRNA + NADH + H(+)</text>
        <dbReference type="Rhea" id="RHEA:53340"/>
        <dbReference type="Rhea" id="RHEA-COMP:13533"/>
        <dbReference type="Rhea" id="RHEA-COMP:13534"/>
        <dbReference type="ChEBI" id="CHEBI:15378"/>
        <dbReference type="ChEBI" id="CHEBI:57540"/>
        <dbReference type="ChEBI" id="CHEBI:57945"/>
        <dbReference type="ChEBI" id="CHEBI:65315"/>
        <dbReference type="ChEBI" id="CHEBI:74443"/>
        <dbReference type="EC" id="1.3.1.91"/>
    </reaction>
</comment>
<feature type="binding site" evidence="9 12">
    <location>
        <position position="149"/>
    </location>
    <ligand>
        <name>FMN</name>
        <dbReference type="ChEBI" id="CHEBI:58210"/>
    </ligand>
</feature>
<keyword evidence="4 9" id="KW-0288">FMN</keyword>
<feature type="binding site" evidence="9 12">
    <location>
        <begin position="27"/>
        <end position="29"/>
    </location>
    <ligand>
        <name>FMN</name>
        <dbReference type="ChEBI" id="CHEBI:58210"/>
    </ligand>
</feature>
<dbReference type="SUPFAM" id="SSF51395">
    <property type="entry name" value="FMN-linked oxidoreductases"/>
    <property type="match status" value="1"/>
</dbReference>
<evidence type="ECO:0000256" key="9">
    <source>
        <dbReference type="HAMAP-Rule" id="MF_02041"/>
    </source>
</evidence>
<dbReference type="PIRSF" id="PIRSF006621">
    <property type="entry name" value="Dus"/>
    <property type="match status" value="1"/>
</dbReference>
<evidence type="ECO:0000256" key="8">
    <source>
        <dbReference type="ARBA" id="ARBA00023002"/>
    </source>
</evidence>
<feature type="site" description="Interacts with tRNA; defines subfamily-specific binding signature" evidence="9">
    <location>
        <position position="312"/>
    </location>
</feature>
<keyword evidence="12" id="KW-0547">Nucleotide-binding</keyword>
<dbReference type="InterPro" id="IPR018517">
    <property type="entry name" value="tRNA_hU_synthase_CS"/>
</dbReference>
<sequence length="354" mass="38148">MQPHIAPDGAPSRHSRLARSRRFSVAPMMDWTDRHCRFLHRVLSREALLFTEMVTSPAVIHGDRERLLGFDSAEHPVALQLGGSDPEELAEAARIGADFGYDEINLNVGCPSDRVQSGRFGACLMAEPELVARCVTTMKAGVAVPVTVKCRLGIDEQDIEAPLDRFADLMVGAGVDALYVHARKAWLKGLSPKENRTIPPLDHGRVYRLAARLAPLPVMINGGIETIAQAEGHVRHCSGVMLGRAAYHDPMLLAEVDGALFGSSGPAPTLEAVIAAMADYAEAQRGQGVRLNQISRHMLGLANGRPGARKFRQMLSVEAARRDACPQLLRDALAVLGPAVPAQPSSSSALELTE</sequence>
<dbReference type="InterPro" id="IPR035587">
    <property type="entry name" value="DUS-like_FMN-bd"/>
</dbReference>
<comment type="catalytic activity">
    <reaction evidence="9">
        <text>5,6-dihydrouridine(20a) in tRNA + NAD(+) = uridine(20a) in tRNA + NADH + H(+)</text>
        <dbReference type="Rhea" id="RHEA:53348"/>
        <dbReference type="Rhea" id="RHEA-COMP:13535"/>
        <dbReference type="Rhea" id="RHEA-COMP:13536"/>
        <dbReference type="ChEBI" id="CHEBI:15378"/>
        <dbReference type="ChEBI" id="CHEBI:57540"/>
        <dbReference type="ChEBI" id="CHEBI:57945"/>
        <dbReference type="ChEBI" id="CHEBI:65315"/>
        <dbReference type="ChEBI" id="CHEBI:74443"/>
    </reaction>
</comment>
<feature type="binding site" evidence="9 12">
    <location>
        <begin position="243"/>
        <end position="244"/>
    </location>
    <ligand>
        <name>FMN</name>
        <dbReference type="ChEBI" id="CHEBI:58210"/>
    </ligand>
</feature>
<dbReference type="Proteomes" id="UP000183447">
    <property type="component" value="Unassembled WGS sequence"/>
</dbReference>
<feature type="domain" description="DUS-like FMN-binding" evidence="13">
    <location>
        <begin position="25"/>
        <end position="328"/>
    </location>
</feature>
<feature type="site" description="Interacts with tRNA; defines subfamily-specific binding signature" evidence="9">
    <location>
        <position position="193"/>
    </location>
</feature>
<evidence type="ECO:0000256" key="1">
    <source>
        <dbReference type="ARBA" id="ARBA00001917"/>
    </source>
</evidence>
<name>A0A1K2I0C3_9HYPH</name>
<dbReference type="Gene3D" id="3.20.20.70">
    <property type="entry name" value="Aldolase class I"/>
    <property type="match status" value="1"/>
</dbReference>
<keyword evidence="7 9" id="KW-0694">RNA-binding</keyword>
<dbReference type="GO" id="GO:0000049">
    <property type="term" value="F:tRNA binding"/>
    <property type="evidence" value="ECO:0007669"/>
    <property type="project" value="UniProtKB-UniRule"/>
</dbReference>
<dbReference type="AlphaFoldDB" id="A0A1K2I0C3"/>
<comment type="similarity">
    <text evidence="9">Belongs to the Dus family. DusA subfamily.</text>
</comment>
<organism evidence="14 15">
    <name type="scientific">Devosia enhydra</name>
    <dbReference type="NCBI Taxonomy" id="665118"/>
    <lineage>
        <taxon>Bacteria</taxon>
        <taxon>Pseudomonadati</taxon>
        <taxon>Pseudomonadota</taxon>
        <taxon>Alphaproteobacteria</taxon>
        <taxon>Hyphomicrobiales</taxon>
        <taxon>Devosiaceae</taxon>
        <taxon>Devosia</taxon>
    </lineage>
</organism>
<evidence type="ECO:0000256" key="5">
    <source>
        <dbReference type="ARBA" id="ARBA00022694"/>
    </source>
</evidence>
<feature type="site" description="Interacts with tRNA" evidence="9">
    <location>
        <position position="196"/>
    </location>
</feature>
<evidence type="ECO:0000256" key="10">
    <source>
        <dbReference type="PIRNR" id="PIRNR006621"/>
    </source>
</evidence>
<proteinExistence type="inferred from homology"/>
<keyword evidence="15" id="KW-1185">Reference proteome</keyword>
<feature type="site" description="Interacts with tRNA; defines subfamily-specific binding signature" evidence="9">
    <location>
        <position position="309"/>
    </location>
</feature>
<dbReference type="PANTHER" id="PTHR42907">
    <property type="entry name" value="FMN-LINKED OXIDOREDUCTASES SUPERFAMILY PROTEIN"/>
    <property type="match status" value="1"/>
</dbReference>
<dbReference type="Gene3D" id="1.20.120.1460">
    <property type="match status" value="1"/>
</dbReference>
<dbReference type="GO" id="GO:0050660">
    <property type="term" value="F:flavin adenine dinucleotide binding"/>
    <property type="evidence" value="ECO:0007669"/>
    <property type="project" value="InterPro"/>
</dbReference>
<dbReference type="NCBIfam" id="TIGR00742">
    <property type="entry name" value="yjbN"/>
    <property type="match status" value="1"/>
</dbReference>
<feature type="binding site" evidence="9 12">
    <location>
        <begin position="221"/>
        <end position="223"/>
    </location>
    <ligand>
        <name>FMN</name>
        <dbReference type="ChEBI" id="CHEBI:58210"/>
    </ligand>
</feature>
<evidence type="ECO:0000313" key="14">
    <source>
        <dbReference type="EMBL" id="SFZ85822.1"/>
    </source>
</evidence>
<dbReference type="NCBIfam" id="NF008774">
    <property type="entry name" value="PRK11815.1"/>
    <property type="match status" value="1"/>
</dbReference>
<feature type="site" description="Interacts with tRNA" evidence="9">
    <location>
        <position position="107"/>
    </location>
</feature>
<comment type="similarity">
    <text evidence="10">Belongs to the dus family.</text>
</comment>
<keyword evidence="8 9" id="KW-0560">Oxidoreductase</keyword>
<dbReference type="InterPro" id="IPR004653">
    <property type="entry name" value="DusA"/>
</dbReference>
<dbReference type="PANTHER" id="PTHR42907:SF1">
    <property type="entry name" value="FMN-LINKED OXIDOREDUCTASES SUPERFAMILY PROTEIN"/>
    <property type="match status" value="1"/>
</dbReference>
<keyword evidence="5 9" id="KW-0819">tRNA processing</keyword>
<evidence type="ECO:0000256" key="11">
    <source>
        <dbReference type="PIRSR" id="PIRSR006621-1"/>
    </source>
</evidence>
<accession>A0A1K2I0C3</accession>
<dbReference type="InterPro" id="IPR001269">
    <property type="entry name" value="DUS_fam"/>
</dbReference>
<dbReference type="PROSITE" id="PS01136">
    <property type="entry name" value="UPF0034"/>
    <property type="match status" value="1"/>
</dbReference>
<dbReference type="Pfam" id="PF01207">
    <property type="entry name" value="Dus"/>
    <property type="match status" value="1"/>
</dbReference>
<evidence type="ECO:0000256" key="7">
    <source>
        <dbReference type="ARBA" id="ARBA00022884"/>
    </source>
</evidence>
<dbReference type="RefSeq" id="WP_072344948.1">
    <property type="nucleotide sequence ID" value="NZ_FPKU01000003.1"/>
</dbReference>
<comment type="function">
    <text evidence="9">Catalyzes the synthesis of 5,6-dihydrouridine (D), a modified base found in the D-loop of most tRNAs, via the reduction of the C5-C6 double bond in target uridines. Specifically modifies U20 and U20a in tRNAs.</text>
</comment>
<dbReference type="CDD" id="cd02801">
    <property type="entry name" value="DUS_like_FMN"/>
    <property type="match status" value="1"/>
</dbReference>
<dbReference type="GO" id="GO:0010181">
    <property type="term" value="F:FMN binding"/>
    <property type="evidence" value="ECO:0007669"/>
    <property type="project" value="UniProtKB-UniRule"/>
</dbReference>
<dbReference type="HAMAP" id="MF_02041">
    <property type="entry name" value="DusA_subfam"/>
    <property type="match status" value="1"/>
</dbReference>
<gene>
    <name evidence="9" type="primary">dusA</name>
    <name evidence="14" type="ORF">SAMN02983003_2994</name>
</gene>
<keyword evidence="6 9" id="KW-0521">NADP</keyword>
<dbReference type="EMBL" id="FPKU01000003">
    <property type="protein sequence ID" value="SFZ85822.1"/>
    <property type="molecule type" value="Genomic_DNA"/>
</dbReference>
<evidence type="ECO:0000256" key="3">
    <source>
        <dbReference type="ARBA" id="ARBA00022630"/>
    </source>
</evidence>
<evidence type="ECO:0000259" key="13">
    <source>
        <dbReference type="Pfam" id="PF01207"/>
    </source>
</evidence>
<protein>
    <recommendedName>
        <fullName evidence="9">tRNA-dihydrouridine(20/20a) synthase</fullName>
        <ecNumber evidence="9">1.3.1.91</ecNumber>
    </recommendedName>
    <alternativeName>
        <fullName evidence="9">U20-specific dihydrouridine synthase</fullName>
        <shortName evidence="9">U20-specific Dus</shortName>
    </alternativeName>
    <alternativeName>
        <fullName evidence="9">tRNA-dihydrouridine synthase A</fullName>
    </alternativeName>
</protein>
<dbReference type="EC" id="1.3.1.91" evidence="9"/>
<keyword evidence="2 9" id="KW-0820">tRNA-binding</keyword>
<dbReference type="GO" id="GO:0102264">
    <property type="term" value="F:tRNA-dihydrouridine20 synthase activity"/>
    <property type="evidence" value="ECO:0007669"/>
    <property type="project" value="UniProtKB-EC"/>
</dbReference>
<evidence type="ECO:0000256" key="6">
    <source>
        <dbReference type="ARBA" id="ARBA00022857"/>
    </source>
</evidence>
<evidence type="ECO:0000256" key="12">
    <source>
        <dbReference type="PIRSR" id="PIRSR006621-2"/>
    </source>
</evidence>
<dbReference type="InterPro" id="IPR013785">
    <property type="entry name" value="Aldolase_TIM"/>
</dbReference>
<dbReference type="OrthoDB" id="9783413at2"/>
<comment type="catalytic activity">
    <reaction evidence="9">
        <text>5,6-dihydrouridine(20a) in tRNA + NADP(+) = uridine(20a) in tRNA + NADPH + H(+)</text>
        <dbReference type="Rhea" id="RHEA:53344"/>
        <dbReference type="Rhea" id="RHEA-COMP:13535"/>
        <dbReference type="Rhea" id="RHEA-COMP:13536"/>
        <dbReference type="ChEBI" id="CHEBI:15378"/>
        <dbReference type="ChEBI" id="CHEBI:57783"/>
        <dbReference type="ChEBI" id="CHEBI:58349"/>
        <dbReference type="ChEBI" id="CHEBI:65315"/>
        <dbReference type="ChEBI" id="CHEBI:74443"/>
    </reaction>
</comment>
<dbReference type="GO" id="GO:0102266">
    <property type="term" value="F:tRNA-dihydrouridine20a synthase activity"/>
    <property type="evidence" value="ECO:0007669"/>
    <property type="project" value="RHEA"/>
</dbReference>
<reference evidence="14 15" key="1">
    <citation type="submission" date="2016-11" db="EMBL/GenBank/DDBJ databases">
        <authorList>
            <person name="Jaros S."/>
            <person name="Januszkiewicz K."/>
            <person name="Wedrychowicz H."/>
        </authorList>
    </citation>
    <scope>NUCLEOTIDE SEQUENCE [LARGE SCALE GENOMIC DNA]</scope>
    <source>
        <strain evidence="14 15">ATCC 23634</strain>
    </source>
</reference>
<evidence type="ECO:0000313" key="15">
    <source>
        <dbReference type="Proteomes" id="UP000183447"/>
    </source>
</evidence>
<evidence type="ECO:0000256" key="4">
    <source>
        <dbReference type="ARBA" id="ARBA00022643"/>
    </source>
</evidence>
<comment type="catalytic activity">
    <reaction evidence="9">
        <text>5,6-dihydrouridine(20) in tRNA + NADP(+) = uridine(20) in tRNA + NADPH + H(+)</text>
        <dbReference type="Rhea" id="RHEA:53336"/>
        <dbReference type="Rhea" id="RHEA-COMP:13533"/>
        <dbReference type="Rhea" id="RHEA-COMP:13534"/>
        <dbReference type="ChEBI" id="CHEBI:15378"/>
        <dbReference type="ChEBI" id="CHEBI:57783"/>
        <dbReference type="ChEBI" id="CHEBI:58349"/>
        <dbReference type="ChEBI" id="CHEBI:65315"/>
        <dbReference type="ChEBI" id="CHEBI:74443"/>
        <dbReference type="EC" id="1.3.1.91"/>
    </reaction>
</comment>